<dbReference type="GO" id="GO:0071973">
    <property type="term" value="P:bacterial-type flagellum-dependent cell motility"/>
    <property type="evidence" value="ECO:0007669"/>
    <property type="project" value="InterPro"/>
</dbReference>
<keyword evidence="5 11" id="KW-0732">Signal</keyword>
<gene>
    <name evidence="11 12" type="primary">flgH</name>
    <name evidence="12" type="ORF">H4O21_03270</name>
</gene>
<keyword evidence="13" id="KW-1185">Reference proteome</keyword>
<keyword evidence="8 11" id="KW-0975">Bacterial flagellum</keyword>
<evidence type="ECO:0000256" key="2">
    <source>
        <dbReference type="ARBA" id="ARBA00004635"/>
    </source>
</evidence>
<evidence type="ECO:0000256" key="5">
    <source>
        <dbReference type="ARBA" id="ARBA00022729"/>
    </source>
</evidence>
<dbReference type="EMBL" id="JACJFM010000003">
    <property type="protein sequence ID" value="MBB1485627.1"/>
    <property type="molecule type" value="Genomic_DNA"/>
</dbReference>
<keyword evidence="12" id="KW-0966">Cell projection</keyword>
<comment type="function">
    <text evidence="1 11">Assembles around the rod to form the L-ring and probably protects the motor/basal body from shearing forces during rotation.</text>
</comment>
<dbReference type="RefSeq" id="WP_182807418.1">
    <property type="nucleotide sequence ID" value="NZ_JACJFM010000003.1"/>
</dbReference>
<evidence type="ECO:0000256" key="1">
    <source>
        <dbReference type="ARBA" id="ARBA00002591"/>
    </source>
</evidence>
<dbReference type="PANTHER" id="PTHR34933">
    <property type="entry name" value="FLAGELLAR L-RING PROTEIN"/>
    <property type="match status" value="1"/>
</dbReference>
<dbReference type="AlphaFoldDB" id="A0A839IMD0"/>
<keyword evidence="12" id="KW-0282">Flagellum</keyword>
<evidence type="ECO:0000313" key="12">
    <source>
        <dbReference type="EMBL" id="MBB1485627.1"/>
    </source>
</evidence>
<reference evidence="12 13" key="1">
    <citation type="submission" date="2020-08" db="EMBL/GenBank/DDBJ databases">
        <title>Oceanospirillum sp. nov. isolated from marine sediment.</title>
        <authorList>
            <person name="Ji X."/>
        </authorList>
    </citation>
    <scope>NUCLEOTIDE SEQUENCE [LARGE SCALE GENOMIC DNA]</scope>
    <source>
        <strain evidence="12 13">D5</strain>
    </source>
</reference>
<comment type="subcellular location">
    <subcellularLocation>
        <location evidence="11">Cell outer membrane</location>
        <topology evidence="11">Lipid-anchor</topology>
    </subcellularLocation>
    <subcellularLocation>
        <location evidence="11">Bacterial flagellum basal body</location>
    </subcellularLocation>
    <subcellularLocation>
        <location evidence="2">Membrane</location>
        <topology evidence="2">Lipid-anchor</topology>
    </subcellularLocation>
</comment>
<comment type="subunit">
    <text evidence="4 11">The basal body constitutes a major portion of the flagellar organelle and consists of four rings (L,P,S, and M) mounted on a central rod.</text>
</comment>
<comment type="similarity">
    <text evidence="3 11">Belongs to the FlgH family.</text>
</comment>
<dbReference type="InterPro" id="IPR000527">
    <property type="entry name" value="Flag_Lring"/>
</dbReference>
<evidence type="ECO:0000313" key="13">
    <source>
        <dbReference type="Proteomes" id="UP000565262"/>
    </source>
</evidence>
<dbReference type="HAMAP" id="MF_00415">
    <property type="entry name" value="FlgH"/>
    <property type="match status" value="1"/>
</dbReference>
<name>A0A839IMD0_9GAMM</name>
<dbReference type="Proteomes" id="UP000565262">
    <property type="component" value="Unassembled WGS sequence"/>
</dbReference>
<proteinExistence type="inferred from homology"/>
<keyword evidence="6 11" id="KW-0472">Membrane</keyword>
<dbReference type="Pfam" id="PF02107">
    <property type="entry name" value="FlgH"/>
    <property type="match status" value="1"/>
</dbReference>
<evidence type="ECO:0000256" key="6">
    <source>
        <dbReference type="ARBA" id="ARBA00023136"/>
    </source>
</evidence>
<sequence length="222" mass="24205">MQQVKRFLGLGMLVLLAGCQQEARVKPDDPQYAPVTPSHMVPPPANNGSLYQQNYSRSLFGDRKAHRVGDIITILLTETTTSQKSTSSSISKDSDITAEVPTVLGKRISDLEVGISNEREFTGSGSTGQSNSLQGSITVTVHQVYPNGLMMVKGEKWLTLTNGSEVLRVSGLLRPEDVTPENTVPSTKLADARLTYSGTGELADSTRQGWLTKFFNSGWWPF</sequence>
<accession>A0A839IMD0</accession>
<dbReference type="PRINTS" id="PR01008">
    <property type="entry name" value="FLGLRINGFLGH"/>
</dbReference>
<evidence type="ECO:0000256" key="3">
    <source>
        <dbReference type="ARBA" id="ARBA00006929"/>
    </source>
</evidence>
<evidence type="ECO:0000256" key="8">
    <source>
        <dbReference type="ARBA" id="ARBA00023143"/>
    </source>
</evidence>
<keyword evidence="10 11" id="KW-0449">Lipoprotein</keyword>
<keyword evidence="7" id="KW-0564">Palmitate</keyword>
<organism evidence="12 13">
    <name type="scientific">Oceanospirillum sediminis</name>
    <dbReference type="NCBI Taxonomy" id="2760088"/>
    <lineage>
        <taxon>Bacteria</taxon>
        <taxon>Pseudomonadati</taxon>
        <taxon>Pseudomonadota</taxon>
        <taxon>Gammaproteobacteria</taxon>
        <taxon>Oceanospirillales</taxon>
        <taxon>Oceanospirillaceae</taxon>
        <taxon>Oceanospirillum</taxon>
    </lineage>
</organism>
<dbReference type="PANTHER" id="PTHR34933:SF1">
    <property type="entry name" value="FLAGELLAR L-RING PROTEIN"/>
    <property type="match status" value="1"/>
</dbReference>
<dbReference type="NCBIfam" id="NF001304">
    <property type="entry name" value="PRK00249.1-4"/>
    <property type="match status" value="1"/>
</dbReference>
<dbReference type="GO" id="GO:0003774">
    <property type="term" value="F:cytoskeletal motor activity"/>
    <property type="evidence" value="ECO:0007669"/>
    <property type="project" value="InterPro"/>
</dbReference>
<dbReference type="PROSITE" id="PS51257">
    <property type="entry name" value="PROKAR_LIPOPROTEIN"/>
    <property type="match status" value="1"/>
</dbReference>
<dbReference type="GO" id="GO:0009279">
    <property type="term" value="C:cell outer membrane"/>
    <property type="evidence" value="ECO:0007669"/>
    <property type="project" value="UniProtKB-SubCell"/>
</dbReference>
<evidence type="ECO:0000256" key="11">
    <source>
        <dbReference type="HAMAP-Rule" id="MF_00415"/>
    </source>
</evidence>
<evidence type="ECO:0000256" key="10">
    <source>
        <dbReference type="ARBA" id="ARBA00023288"/>
    </source>
</evidence>
<evidence type="ECO:0000256" key="9">
    <source>
        <dbReference type="ARBA" id="ARBA00023237"/>
    </source>
</evidence>
<protein>
    <recommendedName>
        <fullName evidence="11">Flagellar L-ring protein</fullName>
    </recommendedName>
    <alternativeName>
        <fullName evidence="11">Basal body L-ring protein</fullName>
    </alternativeName>
</protein>
<evidence type="ECO:0000256" key="4">
    <source>
        <dbReference type="ARBA" id="ARBA00011439"/>
    </source>
</evidence>
<evidence type="ECO:0000256" key="7">
    <source>
        <dbReference type="ARBA" id="ARBA00023139"/>
    </source>
</evidence>
<dbReference type="GO" id="GO:0009427">
    <property type="term" value="C:bacterial-type flagellum basal body, distal rod, L ring"/>
    <property type="evidence" value="ECO:0007669"/>
    <property type="project" value="InterPro"/>
</dbReference>
<comment type="caution">
    <text evidence="12">The sequence shown here is derived from an EMBL/GenBank/DDBJ whole genome shotgun (WGS) entry which is preliminary data.</text>
</comment>
<keyword evidence="9 11" id="KW-0998">Cell outer membrane</keyword>
<keyword evidence="12" id="KW-0969">Cilium</keyword>